<gene>
    <name evidence="1" type="ORF">P5673_010861</name>
</gene>
<reference evidence="1" key="2">
    <citation type="journal article" date="2023" name="Science">
        <title>Genomic signatures of disease resistance in endangered staghorn corals.</title>
        <authorList>
            <person name="Vollmer S.V."/>
            <person name="Selwyn J.D."/>
            <person name="Despard B.A."/>
            <person name="Roesel C.L."/>
        </authorList>
    </citation>
    <scope>NUCLEOTIDE SEQUENCE</scope>
    <source>
        <strain evidence="1">K2</strain>
    </source>
</reference>
<comment type="caution">
    <text evidence="1">The sequence shown here is derived from an EMBL/GenBank/DDBJ whole genome shotgun (WGS) entry which is preliminary data.</text>
</comment>
<evidence type="ECO:0000313" key="1">
    <source>
        <dbReference type="EMBL" id="KAK2565688.1"/>
    </source>
</evidence>
<name>A0AAD9QQQ4_ACRCE</name>
<proteinExistence type="predicted"/>
<reference evidence="1" key="1">
    <citation type="journal article" date="2023" name="G3 (Bethesda)">
        <title>Whole genome assembly and annotation of the endangered Caribbean coral Acropora cervicornis.</title>
        <authorList>
            <person name="Selwyn J.D."/>
            <person name="Vollmer S.V."/>
        </authorList>
    </citation>
    <scope>NUCLEOTIDE SEQUENCE</scope>
    <source>
        <strain evidence="1">K2</strain>
    </source>
</reference>
<keyword evidence="2" id="KW-1185">Reference proteome</keyword>
<dbReference type="Proteomes" id="UP001249851">
    <property type="component" value="Unassembled WGS sequence"/>
</dbReference>
<protein>
    <submittedName>
        <fullName evidence="1">Uncharacterized protein</fullName>
    </submittedName>
</protein>
<sequence length="177" mass="19020">MLRLFVSAHRAYANININFRPAAAAVHSVSPGAHHPVSPSSGRSHSTVLVHVFLGLPRFLFPLGAQVNRATCGFRFGAIRGTCPLPSPASYLFTDLFDPRSSPYFIVGYTYGPMDFQDSFEACVKKVWALGSTHASSSLPDSSQSRVNCNARTTCTNSSGVKPDLGERSGSAVKNKL</sequence>
<dbReference type="AlphaFoldDB" id="A0AAD9QQQ4"/>
<accession>A0AAD9QQQ4</accession>
<organism evidence="1 2">
    <name type="scientific">Acropora cervicornis</name>
    <name type="common">Staghorn coral</name>
    <dbReference type="NCBI Taxonomy" id="6130"/>
    <lineage>
        <taxon>Eukaryota</taxon>
        <taxon>Metazoa</taxon>
        <taxon>Cnidaria</taxon>
        <taxon>Anthozoa</taxon>
        <taxon>Hexacorallia</taxon>
        <taxon>Scleractinia</taxon>
        <taxon>Astrocoeniina</taxon>
        <taxon>Acroporidae</taxon>
        <taxon>Acropora</taxon>
    </lineage>
</organism>
<dbReference type="EMBL" id="JARQWQ010000019">
    <property type="protein sequence ID" value="KAK2565688.1"/>
    <property type="molecule type" value="Genomic_DNA"/>
</dbReference>
<evidence type="ECO:0000313" key="2">
    <source>
        <dbReference type="Proteomes" id="UP001249851"/>
    </source>
</evidence>